<dbReference type="Proteomes" id="UP000261600">
    <property type="component" value="Unplaced"/>
</dbReference>
<dbReference type="AlphaFoldDB" id="A0A3Q3J7C0"/>
<sequence length="114" mass="12198">MTPLAIIKSGVTGFYLDTPRAHIHDQVEKSVQQLYGKEVGPGLPVGVRSLQAAMTEQQQATGLCGTEVKRYGTCLLCVPPGQCQAQYFSLTNNGVDMTQQRSQGCAAGNMSTHP</sequence>
<evidence type="ECO:0000313" key="2">
    <source>
        <dbReference type="Proteomes" id="UP000261600"/>
    </source>
</evidence>
<organism evidence="1 2">
    <name type="scientific">Monopterus albus</name>
    <name type="common">Swamp eel</name>
    <dbReference type="NCBI Taxonomy" id="43700"/>
    <lineage>
        <taxon>Eukaryota</taxon>
        <taxon>Metazoa</taxon>
        <taxon>Chordata</taxon>
        <taxon>Craniata</taxon>
        <taxon>Vertebrata</taxon>
        <taxon>Euteleostomi</taxon>
        <taxon>Actinopterygii</taxon>
        <taxon>Neopterygii</taxon>
        <taxon>Teleostei</taxon>
        <taxon>Neoteleostei</taxon>
        <taxon>Acanthomorphata</taxon>
        <taxon>Anabantaria</taxon>
        <taxon>Synbranchiformes</taxon>
        <taxon>Synbranchidae</taxon>
        <taxon>Monopterus</taxon>
    </lineage>
</organism>
<dbReference type="Ensembl" id="ENSMALT00000009441.1">
    <property type="protein sequence ID" value="ENSMALP00000009247.1"/>
    <property type="gene ID" value="ENSMALG00000006581.1"/>
</dbReference>
<protein>
    <submittedName>
        <fullName evidence="1">Uncharacterized protein</fullName>
    </submittedName>
</protein>
<accession>A0A3Q3J7C0</accession>
<name>A0A3Q3J7C0_MONAL</name>
<reference evidence="1" key="2">
    <citation type="submission" date="2025-09" db="UniProtKB">
        <authorList>
            <consortium name="Ensembl"/>
        </authorList>
    </citation>
    <scope>IDENTIFICATION</scope>
</reference>
<reference evidence="1" key="1">
    <citation type="submission" date="2025-08" db="UniProtKB">
        <authorList>
            <consortium name="Ensembl"/>
        </authorList>
    </citation>
    <scope>IDENTIFICATION</scope>
</reference>
<keyword evidence="2" id="KW-1185">Reference proteome</keyword>
<proteinExistence type="predicted"/>
<evidence type="ECO:0000313" key="1">
    <source>
        <dbReference type="Ensembl" id="ENSMALP00000009247.1"/>
    </source>
</evidence>